<dbReference type="GO" id="GO:0003989">
    <property type="term" value="F:acetyl-CoA carboxylase activity"/>
    <property type="evidence" value="ECO:0007669"/>
    <property type="project" value="InterPro"/>
</dbReference>
<dbReference type="InterPro" id="IPR011763">
    <property type="entry name" value="COA_CT_C"/>
</dbReference>
<dbReference type="PROSITE" id="PS50980">
    <property type="entry name" value="COA_CT_NTER"/>
    <property type="match status" value="1"/>
</dbReference>
<dbReference type="SUPFAM" id="SSF52096">
    <property type="entry name" value="ClpP/crotonase"/>
    <property type="match status" value="2"/>
</dbReference>
<dbReference type="Proteomes" id="UP001296580">
    <property type="component" value="Unassembled WGS sequence"/>
</dbReference>
<sequence length="477" mass="53075">MEYNIELQHQKGKLHAIERIEKLLDKNSFYEINHSMGQENIPYDGVITGYGYIEGILVFVYAQDFTVKGGTVGKKHARKIARVLNLAIENRAPVIGINDSGGARIQEGVNALSGYGEIFYLNTRASGYIPQISIIAGPCAGGAVYSPGITDFIFMIKEKSSMYVTGPRVVEQATGKKCDAQSLGGAIVHSQSSGVVHANFDDENQCFLETRKLICLLENRNRKIINKYCKKFYQDFQKHVPTNSRKTYDIHLVIETLLDQSSFYEIQKEFAPNAVIGFGVLSGITIGIVANQPLHCAGVLDCDASDKIARFIRFCDAFNIPIVTLVDVPGFMPSVDEEEKGIIRHGAKILFAYAEATVTKITVVIRKAYGGAYIAMGSKELGADIVLAWPTAEIAVMGAEAAVDILYHKEVDNKIRQKKVEEYTYEFINNKMALKEGYIDKEIEPNNMRKEIFDALNMLKNKKDLKKIPKKHGNIPL</sequence>
<name>A0AAJ3KNC6_MEDGN</name>
<dbReference type="GO" id="GO:0004658">
    <property type="term" value="F:propionyl-CoA carboxylase activity"/>
    <property type="evidence" value="ECO:0007669"/>
    <property type="project" value="TreeGrafter"/>
</dbReference>
<dbReference type="Gene3D" id="3.90.226.10">
    <property type="entry name" value="2-enoyl-CoA Hydratase, Chain A, domain 1"/>
    <property type="match status" value="2"/>
</dbReference>
<feature type="domain" description="CoA carboxyltransferase C-terminal" evidence="2">
    <location>
        <begin position="235"/>
        <end position="471"/>
    </location>
</feature>
<dbReference type="RefSeq" id="WP_173878160.1">
    <property type="nucleotide sequence ID" value="NZ_JAAIMR010000052.1"/>
</dbReference>
<evidence type="ECO:0000313" key="3">
    <source>
        <dbReference type="EMBL" id="NSI59959.1"/>
    </source>
</evidence>
<dbReference type="AlphaFoldDB" id="A0AAJ3KNC6"/>
<dbReference type="EMBL" id="JAAIRV010000053">
    <property type="protein sequence ID" value="NSI59959.1"/>
    <property type="molecule type" value="Genomic_DNA"/>
</dbReference>
<dbReference type="InterPro" id="IPR029045">
    <property type="entry name" value="ClpP/crotonase-like_dom_sf"/>
</dbReference>
<dbReference type="GO" id="GO:0009317">
    <property type="term" value="C:acetyl-CoA carboxylase complex"/>
    <property type="evidence" value="ECO:0007669"/>
    <property type="project" value="InterPro"/>
</dbReference>
<evidence type="ECO:0000259" key="1">
    <source>
        <dbReference type="PROSITE" id="PS50980"/>
    </source>
</evidence>
<dbReference type="Pfam" id="PF01039">
    <property type="entry name" value="Carboxyl_trans"/>
    <property type="match status" value="1"/>
</dbReference>
<dbReference type="PROSITE" id="PS50989">
    <property type="entry name" value="COA_CT_CTER"/>
    <property type="match status" value="1"/>
</dbReference>
<dbReference type="PANTHER" id="PTHR43842:SF2">
    <property type="entry name" value="PROPIONYL-COA CARBOXYLASE BETA CHAIN, MITOCHONDRIAL"/>
    <property type="match status" value="1"/>
</dbReference>
<comment type="caution">
    <text evidence="3">The sequence shown here is derived from an EMBL/GenBank/DDBJ whole genome shotgun (WGS) entry which is preliminary data.</text>
</comment>
<reference evidence="3" key="1">
    <citation type="journal article" date="2020" name="Cell Host Microbe">
        <title>Functional and Genomic Variation between Human-Derived Isolates of Lachnospiraceae Reveals Inter- and Intra-Species Diversity.</title>
        <authorList>
            <person name="Sorbara M.T."/>
            <person name="Littmann E.R."/>
            <person name="Fontana E."/>
            <person name="Moody T.U."/>
            <person name="Kohout C.E."/>
            <person name="Gjonbalaj M."/>
            <person name="Eaton V."/>
            <person name="Seok R."/>
            <person name="Leiner I.M."/>
            <person name="Pamer E.G."/>
        </authorList>
    </citation>
    <scope>NUCLEOTIDE SEQUENCE</scope>
    <source>
        <strain evidence="3">MSK.15.32</strain>
    </source>
</reference>
<dbReference type="PRINTS" id="PR01070">
    <property type="entry name" value="ACCCTRFRASEB"/>
</dbReference>
<gene>
    <name evidence="3" type="ORF">G4993_16460</name>
</gene>
<reference evidence="3" key="2">
    <citation type="submission" date="2020-02" db="EMBL/GenBank/DDBJ databases">
        <authorList>
            <person name="Littmann E."/>
            <person name="Sorbara M."/>
        </authorList>
    </citation>
    <scope>NUCLEOTIDE SEQUENCE</scope>
    <source>
        <strain evidence="3">MSK.15.32</strain>
    </source>
</reference>
<dbReference type="InterPro" id="IPR051047">
    <property type="entry name" value="AccD/PCCB"/>
</dbReference>
<evidence type="ECO:0000259" key="2">
    <source>
        <dbReference type="PROSITE" id="PS50989"/>
    </source>
</evidence>
<protein>
    <submittedName>
        <fullName evidence="3">Acyl-CoA carboxylase subunit beta</fullName>
    </submittedName>
</protein>
<proteinExistence type="predicted"/>
<feature type="domain" description="CoA carboxyltransferase N-terminal" evidence="1">
    <location>
        <begin position="1"/>
        <end position="229"/>
    </location>
</feature>
<accession>A0AAJ3KNC6</accession>
<dbReference type="GO" id="GO:0006633">
    <property type="term" value="P:fatty acid biosynthetic process"/>
    <property type="evidence" value="ECO:0007669"/>
    <property type="project" value="InterPro"/>
</dbReference>
<dbReference type="InterPro" id="IPR011762">
    <property type="entry name" value="COA_CT_N"/>
</dbReference>
<dbReference type="InterPro" id="IPR034733">
    <property type="entry name" value="AcCoA_carboxyl_beta"/>
</dbReference>
<dbReference type="InterPro" id="IPR000438">
    <property type="entry name" value="Acetyl_CoA_COase_Trfase_b_su"/>
</dbReference>
<evidence type="ECO:0000313" key="4">
    <source>
        <dbReference type="Proteomes" id="UP001296580"/>
    </source>
</evidence>
<organism evidence="3 4">
    <name type="scientific">Mediterraneibacter gnavus</name>
    <name type="common">Ruminococcus gnavus</name>
    <dbReference type="NCBI Taxonomy" id="33038"/>
    <lineage>
        <taxon>Bacteria</taxon>
        <taxon>Bacillati</taxon>
        <taxon>Bacillota</taxon>
        <taxon>Clostridia</taxon>
        <taxon>Lachnospirales</taxon>
        <taxon>Lachnospiraceae</taxon>
        <taxon>Mediterraneibacter</taxon>
    </lineage>
</organism>
<dbReference type="PANTHER" id="PTHR43842">
    <property type="entry name" value="PROPIONYL-COA CARBOXYLASE BETA CHAIN"/>
    <property type="match status" value="1"/>
</dbReference>